<evidence type="ECO:0000256" key="3">
    <source>
        <dbReference type="ARBA" id="ARBA00023211"/>
    </source>
</evidence>
<dbReference type="Gene3D" id="3.40.1190.20">
    <property type="match status" value="1"/>
</dbReference>
<dbReference type="RefSeq" id="XP_011505540.1">
    <property type="nucleotide sequence ID" value="XM_011507238.1"/>
</dbReference>
<evidence type="ECO:0000313" key="7">
    <source>
        <dbReference type="Proteomes" id="UP000695007"/>
    </source>
</evidence>
<keyword evidence="4" id="KW-0456">Lyase</keyword>
<organism evidence="7 8">
    <name type="scientific">Ceratosolen solmsi marchali</name>
    <dbReference type="NCBI Taxonomy" id="326594"/>
    <lineage>
        <taxon>Eukaryota</taxon>
        <taxon>Metazoa</taxon>
        <taxon>Ecdysozoa</taxon>
        <taxon>Arthropoda</taxon>
        <taxon>Hexapoda</taxon>
        <taxon>Insecta</taxon>
        <taxon>Pterygota</taxon>
        <taxon>Neoptera</taxon>
        <taxon>Endopterygota</taxon>
        <taxon>Hymenoptera</taxon>
        <taxon>Apocrita</taxon>
        <taxon>Proctotrupomorpha</taxon>
        <taxon>Chalcidoidea</taxon>
        <taxon>Agaonidae</taxon>
        <taxon>Agaoninae</taxon>
        <taxon>Ceratosolen</taxon>
    </lineage>
</organism>
<dbReference type="GO" id="GO:0046872">
    <property type="term" value="F:metal ion binding"/>
    <property type="evidence" value="ECO:0007669"/>
    <property type="project" value="UniProtKB-KW"/>
</dbReference>
<evidence type="ECO:0000256" key="4">
    <source>
        <dbReference type="ARBA" id="ARBA00023239"/>
    </source>
</evidence>
<evidence type="ECO:0000256" key="1">
    <source>
        <dbReference type="ARBA" id="ARBA00022723"/>
    </source>
</evidence>
<dbReference type="Pfam" id="PF04227">
    <property type="entry name" value="Indigoidine_A"/>
    <property type="match status" value="1"/>
</dbReference>
<dbReference type="GO" id="GO:0005737">
    <property type="term" value="C:cytoplasm"/>
    <property type="evidence" value="ECO:0007669"/>
    <property type="project" value="TreeGrafter"/>
</dbReference>
<dbReference type="Proteomes" id="UP000695007">
    <property type="component" value="Unplaced"/>
</dbReference>
<dbReference type="Gene3D" id="3.40.1790.10">
    <property type="entry name" value="Indigoidine synthase domain"/>
    <property type="match status" value="1"/>
</dbReference>
<keyword evidence="1" id="KW-0479">Metal-binding</keyword>
<protein>
    <submittedName>
        <fullName evidence="8">Pseudouridine-metabolizing bifunctional protein C1861.05</fullName>
    </submittedName>
</protein>
<dbReference type="SUPFAM" id="SSF110581">
    <property type="entry name" value="Indigoidine synthase A-like"/>
    <property type="match status" value="1"/>
</dbReference>
<dbReference type="CDD" id="cd01941">
    <property type="entry name" value="YeiC_kinase_like"/>
    <property type="match status" value="1"/>
</dbReference>
<dbReference type="PANTHER" id="PTHR42909">
    <property type="entry name" value="ZGC:136858"/>
    <property type="match status" value="1"/>
</dbReference>
<evidence type="ECO:0000259" key="6">
    <source>
        <dbReference type="Pfam" id="PF00294"/>
    </source>
</evidence>
<dbReference type="InterPro" id="IPR022830">
    <property type="entry name" value="Indigdn_synthA-like"/>
</dbReference>
<feature type="domain" description="Carbohydrate kinase PfkB" evidence="6">
    <location>
        <begin position="337"/>
        <end position="656"/>
    </location>
</feature>
<dbReference type="GO" id="GO:0006796">
    <property type="term" value="P:phosphate-containing compound metabolic process"/>
    <property type="evidence" value="ECO:0007669"/>
    <property type="project" value="UniProtKB-ARBA"/>
</dbReference>
<accession>A0AAJ7E2L4</accession>
<dbReference type="Pfam" id="PF00294">
    <property type="entry name" value="PfkB"/>
    <property type="match status" value="1"/>
</dbReference>
<evidence type="ECO:0000256" key="5">
    <source>
        <dbReference type="ARBA" id="ARBA00023295"/>
    </source>
</evidence>
<evidence type="ECO:0000313" key="8">
    <source>
        <dbReference type="RefSeq" id="XP_011505540.1"/>
    </source>
</evidence>
<name>A0AAJ7E2L4_9HYME</name>
<keyword evidence="2" id="KW-0378">Hydrolase</keyword>
<dbReference type="GeneID" id="105368259"/>
<dbReference type="AlphaFoldDB" id="A0AAJ7E2L4"/>
<keyword evidence="5" id="KW-0326">Glycosidase</keyword>
<dbReference type="KEGG" id="csol:105368259"/>
<keyword evidence="7" id="KW-1185">Reference proteome</keyword>
<evidence type="ECO:0000256" key="2">
    <source>
        <dbReference type="ARBA" id="ARBA00022801"/>
    </source>
</evidence>
<keyword evidence="3" id="KW-0464">Manganese</keyword>
<dbReference type="InterPro" id="IPR029056">
    <property type="entry name" value="Ribokinase-like"/>
</dbReference>
<dbReference type="GO" id="GO:0004730">
    <property type="term" value="F:pseudouridylate synthase activity"/>
    <property type="evidence" value="ECO:0007669"/>
    <property type="project" value="InterPro"/>
</dbReference>
<dbReference type="HAMAP" id="MF_01876">
    <property type="entry name" value="PsiMP_glycosidase"/>
    <property type="match status" value="1"/>
</dbReference>
<sequence>MLRCNYHINNKILSYGENIKAAKTNGLPIVALESTIITHGMPYPHNLATALEAEDIIRQKGVIPATIAVVNGKIKVGINKKEIERLAKSERKNLVKISRRDLSYAISNGLSGGTTVSATMFVAKKANIPIMATGGIGGVHRYVEFSMDISADLKELGQTSVAVVCSGVKSIMDVSKTLEYLESEGVPVVTIGTNLFPAFYSQQTVDGIKSPMQVSNAKEAGALIATQMQLGLDMGILLAVPVPEPYSIEANRIEAVLEQALDSAGIKNISGKDVTPFLLSELTRLTSGRSLETNKVLLKENAAVAADIALHLHKIQNNFSVSDATSSNSSKPNENPVVIGGATFDTILRVKELEIKFNGSTHKGESYRTCGGVGRNLAAALINLGMADTKLLSVIGDDEAGRAITHSLGSASSTIRILPDISTARYTAVIDNKGNCCFGVGEMNAFMKINKEFLQQNRQILENAPLLVIDGNPSLDAMEFALDICLQNQIPVWYEPTDINKALKIFECGPRWQQVLHFISPNVNELMAIAKHLQIPIPSNESNTDFEIVKKTSEFLAQRIPVVITTLGEQGVLITRKSSANELLLDKNNDSIESSAIQSRLYPPLNFAGEIISVSGCGDCLAAGIITGILKGWKESDCVSLGLLAAKQSLTSHETVPNQLNLLSVNQS</sequence>
<dbReference type="GO" id="GO:0016798">
    <property type="term" value="F:hydrolase activity, acting on glycosyl bonds"/>
    <property type="evidence" value="ECO:0007669"/>
    <property type="project" value="UniProtKB-KW"/>
</dbReference>
<dbReference type="PANTHER" id="PTHR42909:SF1">
    <property type="entry name" value="CARBOHYDRATE KINASE PFKB DOMAIN-CONTAINING PROTEIN"/>
    <property type="match status" value="1"/>
</dbReference>
<reference evidence="8" key="1">
    <citation type="submission" date="2025-08" db="UniProtKB">
        <authorList>
            <consortium name="RefSeq"/>
        </authorList>
    </citation>
    <scope>IDENTIFICATION</scope>
</reference>
<dbReference type="InterPro" id="IPR007342">
    <property type="entry name" value="PsuG"/>
</dbReference>
<proteinExistence type="inferred from homology"/>
<dbReference type="SUPFAM" id="SSF53613">
    <property type="entry name" value="Ribokinase-like"/>
    <property type="match status" value="1"/>
</dbReference>
<gene>
    <name evidence="8" type="primary">LOC105368259</name>
</gene>
<dbReference type="InterPro" id="IPR011611">
    <property type="entry name" value="PfkB_dom"/>
</dbReference>